<evidence type="ECO:0000313" key="1">
    <source>
        <dbReference type="Proteomes" id="UP000887572"/>
    </source>
</evidence>
<dbReference type="AlphaFoldDB" id="A0A914HP01"/>
<proteinExistence type="predicted"/>
<dbReference type="WBParaSite" id="Gr19_v10_g2358.t1">
    <property type="protein sequence ID" value="Gr19_v10_g2358.t1"/>
    <property type="gene ID" value="Gr19_v10_g2358"/>
</dbReference>
<accession>A0A914HP01</accession>
<name>A0A914HP01_GLORO</name>
<keyword evidence="1" id="KW-1185">Reference proteome</keyword>
<dbReference type="Proteomes" id="UP000887572">
    <property type="component" value="Unplaced"/>
</dbReference>
<reference evidence="2" key="1">
    <citation type="submission" date="2022-11" db="UniProtKB">
        <authorList>
            <consortium name="WormBaseParasite"/>
        </authorList>
    </citation>
    <scope>IDENTIFICATION</scope>
</reference>
<sequence length="94" mass="10652">MEQYQKQQQQTIVDLQKTIAVLNDKINGKDNLNKKICSELANSPSLTNSAHASNNSTTNQFVGIQQQAPNANEQLGRLLMRRSYIPPHRFVTRD</sequence>
<evidence type="ECO:0000313" key="2">
    <source>
        <dbReference type="WBParaSite" id="Gr19_v10_g2358.t1"/>
    </source>
</evidence>
<organism evidence="1 2">
    <name type="scientific">Globodera rostochiensis</name>
    <name type="common">Golden nematode worm</name>
    <name type="synonym">Heterodera rostochiensis</name>
    <dbReference type="NCBI Taxonomy" id="31243"/>
    <lineage>
        <taxon>Eukaryota</taxon>
        <taxon>Metazoa</taxon>
        <taxon>Ecdysozoa</taxon>
        <taxon>Nematoda</taxon>
        <taxon>Chromadorea</taxon>
        <taxon>Rhabditida</taxon>
        <taxon>Tylenchina</taxon>
        <taxon>Tylenchomorpha</taxon>
        <taxon>Tylenchoidea</taxon>
        <taxon>Heteroderidae</taxon>
        <taxon>Heteroderinae</taxon>
        <taxon>Globodera</taxon>
    </lineage>
</organism>
<protein>
    <submittedName>
        <fullName evidence="2">Uncharacterized protein</fullName>
    </submittedName>
</protein>